<evidence type="ECO:0000313" key="1">
    <source>
        <dbReference type="EMBL" id="KKK84464.1"/>
    </source>
</evidence>
<sequence>PHGDMKADCRLLKRMLFDYNSILPACVLSTPVWLIDL</sequence>
<feature type="non-terminal residue" evidence="1">
    <location>
        <position position="1"/>
    </location>
</feature>
<proteinExistence type="predicted"/>
<name>A0A0F9B1C6_9ZZZZ</name>
<gene>
    <name evidence="1" type="ORF">LCGC14_2783090</name>
</gene>
<dbReference type="AlphaFoldDB" id="A0A0F9B1C6"/>
<accession>A0A0F9B1C6</accession>
<protein>
    <submittedName>
        <fullName evidence="1">Uncharacterized protein</fullName>
    </submittedName>
</protein>
<comment type="caution">
    <text evidence="1">The sequence shown here is derived from an EMBL/GenBank/DDBJ whole genome shotgun (WGS) entry which is preliminary data.</text>
</comment>
<dbReference type="EMBL" id="LAZR01051764">
    <property type="protein sequence ID" value="KKK84464.1"/>
    <property type="molecule type" value="Genomic_DNA"/>
</dbReference>
<organism evidence="1">
    <name type="scientific">marine sediment metagenome</name>
    <dbReference type="NCBI Taxonomy" id="412755"/>
    <lineage>
        <taxon>unclassified sequences</taxon>
        <taxon>metagenomes</taxon>
        <taxon>ecological metagenomes</taxon>
    </lineage>
</organism>
<reference evidence="1" key="1">
    <citation type="journal article" date="2015" name="Nature">
        <title>Complex archaea that bridge the gap between prokaryotes and eukaryotes.</title>
        <authorList>
            <person name="Spang A."/>
            <person name="Saw J.H."/>
            <person name="Jorgensen S.L."/>
            <person name="Zaremba-Niedzwiedzka K."/>
            <person name="Martijn J."/>
            <person name="Lind A.E."/>
            <person name="van Eijk R."/>
            <person name="Schleper C."/>
            <person name="Guy L."/>
            <person name="Ettema T.J."/>
        </authorList>
    </citation>
    <scope>NUCLEOTIDE SEQUENCE</scope>
</reference>